<feature type="signal peptide" evidence="1">
    <location>
        <begin position="1"/>
        <end position="19"/>
    </location>
</feature>
<dbReference type="Pfam" id="PF14352">
    <property type="entry name" value="DUF4402"/>
    <property type="match status" value="1"/>
</dbReference>
<evidence type="ECO:0000313" key="3">
    <source>
        <dbReference type="Proteomes" id="UP000232673"/>
    </source>
</evidence>
<protein>
    <recommendedName>
        <fullName evidence="4">DUF4402 domain-containing protein</fullName>
    </recommendedName>
</protein>
<evidence type="ECO:0000256" key="1">
    <source>
        <dbReference type="SAM" id="SignalP"/>
    </source>
</evidence>
<evidence type="ECO:0008006" key="4">
    <source>
        <dbReference type="Google" id="ProtNLM"/>
    </source>
</evidence>
<comment type="caution">
    <text evidence="2">The sequence shown here is derived from an EMBL/GenBank/DDBJ whole genome shotgun (WGS) entry which is preliminary data.</text>
</comment>
<sequence length="163" mass="16507">MKKITFTLLVALIFGNAFAQDAETATATANAAADIVSPIGISSQQDLNFGKVANNEAGTVVVATDSDFSTSTLSQIGSTTPTAASFNVTAADGFSYSITLPGSVDLSNGTDDITVDEFKHDAEGRTTGTGSAQTVGVGATLNVASAQATGNYTGTFDVTVTYE</sequence>
<evidence type="ECO:0000313" key="2">
    <source>
        <dbReference type="EMBL" id="PKD17108.1"/>
    </source>
</evidence>
<gene>
    <name evidence="2" type="ORF">APR41_06650</name>
</gene>
<dbReference type="InterPro" id="IPR025514">
    <property type="entry name" value="DUF4402"/>
</dbReference>
<dbReference type="AlphaFoldDB" id="A0A2N0TQY5"/>
<dbReference type="Proteomes" id="UP000232673">
    <property type="component" value="Unassembled WGS sequence"/>
</dbReference>
<organism evidence="2 3">
    <name type="scientific">Salegentibacter salinarum</name>
    <dbReference type="NCBI Taxonomy" id="447422"/>
    <lineage>
        <taxon>Bacteria</taxon>
        <taxon>Pseudomonadati</taxon>
        <taxon>Bacteroidota</taxon>
        <taxon>Flavobacteriia</taxon>
        <taxon>Flavobacteriales</taxon>
        <taxon>Flavobacteriaceae</taxon>
        <taxon>Salegentibacter</taxon>
    </lineage>
</organism>
<reference evidence="2 3" key="1">
    <citation type="submission" date="2015-10" db="EMBL/GenBank/DDBJ databases">
        <title>Draft genome sequence of Salegentibacter salinarum KCTC 12975.</title>
        <authorList>
            <person name="Lin W."/>
            <person name="Zheng Q."/>
        </authorList>
    </citation>
    <scope>NUCLEOTIDE SEQUENCE [LARGE SCALE GENOMIC DNA]</scope>
    <source>
        <strain evidence="2 3">KCTC 12975</strain>
    </source>
</reference>
<proteinExistence type="predicted"/>
<keyword evidence="3" id="KW-1185">Reference proteome</keyword>
<dbReference type="EMBL" id="LKTS01000044">
    <property type="protein sequence ID" value="PKD17108.1"/>
    <property type="molecule type" value="Genomic_DNA"/>
</dbReference>
<dbReference type="OrthoDB" id="598336at2"/>
<name>A0A2N0TQY5_9FLAO</name>
<dbReference type="STRING" id="447422.SAMN05660903_01355"/>
<keyword evidence="1" id="KW-0732">Signal</keyword>
<dbReference type="RefSeq" id="WP_079712463.1">
    <property type="nucleotide sequence ID" value="NZ_FUZC01000004.1"/>
</dbReference>
<feature type="chain" id="PRO_5014670883" description="DUF4402 domain-containing protein" evidence="1">
    <location>
        <begin position="20"/>
        <end position="163"/>
    </location>
</feature>
<accession>A0A2N0TQY5</accession>